<evidence type="ECO:0000313" key="3">
    <source>
        <dbReference type="Proteomes" id="UP000250140"/>
    </source>
</evidence>
<keyword evidence="3" id="KW-1185">Reference proteome</keyword>
<accession>A0A8E2F0R9</accession>
<reference evidence="2 3" key="1">
    <citation type="journal article" date="2016" name="Nat. Commun.">
        <title>Ectomycorrhizal ecology is imprinted in the genome of the dominant symbiotic fungus Cenococcum geophilum.</title>
        <authorList>
            <consortium name="DOE Joint Genome Institute"/>
            <person name="Peter M."/>
            <person name="Kohler A."/>
            <person name="Ohm R.A."/>
            <person name="Kuo A."/>
            <person name="Krutzmann J."/>
            <person name="Morin E."/>
            <person name="Arend M."/>
            <person name="Barry K.W."/>
            <person name="Binder M."/>
            <person name="Choi C."/>
            <person name="Clum A."/>
            <person name="Copeland A."/>
            <person name="Grisel N."/>
            <person name="Haridas S."/>
            <person name="Kipfer T."/>
            <person name="LaButti K."/>
            <person name="Lindquist E."/>
            <person name="Lipzen A."/>
            <person name="Maire R."/>
            <person name="Meier B."/>
            <person name="Mihaltcheva S."/>
            <person name="Molinier V."/>
            <person name="Murat C."/>
            <person name="Poggeler S."/>
            <person name="Quandt C.A."/>
            <person name="Sperisen C."/>
            <person name="Tritt A."/>
            <person name="Tisserant E."/>
            <person name="Crous P.W."/>
            <person name="Henrissat B."/>
            <person name="Nehls U."/>
            <person name="Egli S."/>
            <person name="Spatafora J.W."/>
            <person name="Grigoriev I.V."/>
            <person name="Martin F.M."/>
        </authorList>
    </citation>
    <scope>NUCLEOTIDE SEQUENCE [LARGE SCALE GENOMIC DNA]</scope>
    <source>
        <strain evidence="2 3">CBS 207.34</strain>
    </source>
</reference>
<proteinExistence type="predicted"/>
<sequence length="135" mass="14771">MGLLCSMLLSTGEPSPIAEHAGHAGHAGHADHVAQQPVKPIKPSSPCRHHRHSTVDSQRVDTHTRTHALTHSRTHALTHSRIHTHMHIVTHTTASTAHPPMPVKVDPSARRFHAQPAGPLLPLKRCACVRFAWSE</sequence>
<dbReference type="Proteomes" id="UP000250140">
    <property type="component" value="Unassembled WGS sequence"/>
</dbReference>
<dbReference type="AlphaFoldDB" id="A0A8E2F0R9"/>
<protein>
    <submittedName>
        <fullName evidence="2">Uncharacterized protein</fullName>
    </submittedName>
</protein>
<evidence type="ECO:0000313" key="2">
    <source>
        <dbReference type="EMBL" id="OCL08349.1"/>
    </source>
</evidence>
<gene>
    <name evidence="2" type="ORF">AOQ84DRAFT_42420</name>
</gene>
<dbReference type="EMBL" id="KV749669">
    <property type="protein sequence ID" value="OCL08349.1"/>
    <property type="molecule type" value="Genomic_DNA"/>
</dbReference>
<organism evidence="2 3">
    <name type="scientific">Glonium stellatum</name>
    <dbReference type="NCBI Taxonomy" id="574774"/>
    <lineage>
        <taxon>Eukaryota</taxon>
        <taxon>Fungi</taxon>
        <taxon>Dikarya</taxon>
        <taxon>Ascomycota</taxon>
        <taxon>Pezizomycotina</taxon>
        <taxon>Dothideomycetes</taxon>
        <taxon>Pleosporomycetidae</taxon>
        <taxon>Gloniales</taxon>
        <taxon>Gloniaceae</taxon>
        <taxon>Glonium</taxon>
    </lineage>
</organism>
<feature type="region of interest" description="Disordered" evidence="1">
    <location>
        <begin position="16"/>
        <end position="75"/>
    </location>
</feature>
<name>A0A8E2F0R9_9PEZI</name>
<feature type="compositionally biased region" description="Basic residues" evidence="1">
    <location>
        <begin position="65"/>
        <end position="75"/>
    </location>
</feature>
<evidence type="ECO:0000256" key="1">
    <source>
        <dbReference type="SAM" id="MobiDB-lite"/>
    </source>
</evidence>